<dbReference type="Proteomes" id="UP001149090">
    <property type="component" value="Unassembled WGS sequence"/>
</dbReference>
<accession>A0A9Q0LRS4</accession>
<comment type="caution">
    <text evidence="1">The sequence shown here is derived from an EMBL/GenBank/DDBJ whole genome shotgun (WGS) entry which is preliminary data.</text>
</comment>
<keyword evidence="2" id="KW-1185">Reference proteome</keyword>
<gene>
    <name evidence="1" type="ORF">M0811_05498</name>
</gene>
<reference evidence="1" key="1">
    <citation type="submission" date="2022-10" db="EMBL/GenBank/DDBJ databases">
        <title>Novel sulphate-reducing endosymbionts in the free-living metamonad Anaeramoeba.</title>
        <authorList>
            <person name="Jerlstrom-Hultqvist J."/>
            <person name="Cepicka I."/>
            <person name="Gallot-Lavallee L."/>
            <person name="Salas-Leiva D."/>
            <person name="Curtis B.A."/>
            <person name="Zahonova K."/>
            <person name="Pipaliya S."/>
            <person name="Dacks J."/>
            <person name="Roger A.J."/>
        </authorList>
    </citation>
    <scope>NUCLEOTIDE SEQUENCE</scope>
    <source>
        <strain evidence="1">BMAN</strain>
    </source>
</reference>
<sequence>MVHNYFLFVPSVRTHIKKETPKKSEENAELLQANQLTYFDFLSENTTKNQEFVRDSIIKFQQEVFKFHPHKEAFSSKKLAVFADGGGSIKNNVVVSEMICSFSSLFRSIKISFFISYHWKKSL</sequence>
<evidence type="ECO:0000313" key="2">
    <source>
        <dbReference type="Proteomes" id="UP001149090"/>
    </source>
</evidence>
<dbReference type="AlphaFoldDB" id="A0A9Q0LRS4"/>
<name>A0A9Q0LRS4_ANAIG</name>
<evidence type="ECO:0000313" key="1">
    <source>
        <dbReference type="EMBL" id="KAJ5077808.1"/>
    </source>
</evidence>
<organism evidence="1 2">
    <name type="scientific">Anaeramoeba ignava</name>
    <name type="common">Anaerobic marine amoeba</name>
    <dbReference type="NCBI Taxonomy" id="1746090"/>
    <lineage>
        <taxon>Eukaryota</taxon>
        <taxon>Metamonada</taxon>
        <taxon>Anaeramoebidae</taxon>
        <taxon>Anaeramoeba</taxon>
    </lineage>
</organism>
<proteinExistence type="predicted"/>
<dbReference type="EMBL" id="JAPDFW010000056">
    <property type="protein sequence ID" value="KAJ5077808.1"/>
    <property type="molecule type" value="Genomic_DNA"/>
</dbReference>
<protein>
    <submittedName>
        <fullName evidence="1">Uncharacterized protein</fullName>
    </submittedName>
</protein>